<organism evidence="1 2">
    <name type="scientific">Diploptera punctata</name>
    <name type="common">Pacific beetle cockroach</name>
    <dbReference type="NCBI Taxonomy" id="6984"/>
    <lineage>
        <taxon>Eukaryota</taxon>
        <taxon>Metazoa</taxon>
        <taxon>Ecdysozoa</taxon>
        <taxon>Arthropoda</taxon>
        <taxon>Hexapoda</taxon>
        <taxon>Insecta</taxon>
        <taxon>Pterygota</taxon>
        <taxon>Neoptera</taxon>
        <taxon>Polyneoptera</taxon>
        <taxon>Dictyoptera</taxon>
        <taxon>Blattodea</taxon>
        <taxon>Blaberoidea</taxon>
        <taxon>Blaberidae</taxon>
        <taxon>Diplopterinae</taxon>
        <taxon>Diploptera</taxon>
    </lineage>
</organism>
<protein>
    <submittedName>
        <fullName evidence="1">Uncharacterized protein</fullName>
    </submittedName>
</protein>
<dbReference type="Proteomes" id="UP001233999">
    <property type="component" value="Unassembled WGS sequence"/>
</dbReference>
<dbReference type="AlphaFoldDB" id="A0AAD8A1A9"/>
<feature type="non-terminal residue" evidence="1">
    <location>
        <position position="76"/>
    </location>
</feature>
<comment type="caution">
    <text evidence="1">The sequence shown here is derived from an EMBL/GenBank/DDBJ whole genome shotgun (WGS) entry which is preliminary data.</text>
</comment>
<evidence type="ECO:0000313" key="2">
    <source>
        <dbReference type="Proteomes" id="UP001233999"/>
    </source>
</evidence>
<gene>
    <name evidence="1" type="ORF">L9F63_017132</name>
</gene>
<dbReference type="EMBL" id="JASPKZ010004921">
    <property type="protein sequence ID" value="KAJ9589643.1"/>
    <property type="molecule type" value="Genomic_DNA"/>
</dbReference>
<feature type="non-terminal residue" evidence="1">
    <location>
        <position position="1"/>
    </location>
</feature>
<reference evidence="1" key="2">
    <citation type="submission" date="2023-05" db="EMBL/GenBank/DDBJ databases">
        <authorList>
            <person name="Fouks B."/>
        </authorList>
    </citation>
    <scope>NUCLEOTIDE SEQUENCE</scope>
    <source>
        <strain evidence="1">Stay&amp;Tobe</strain>
        <tissue evidence="1">Testes</tissue>
    </source>
</reference>
<proteinExistence type="predicted"/>
<evidence type="ECO:0000313" key="1">
    <source>
        <dbReference type="EMBL" id="KAJ9589643.1"/>
    </source>
</evidence>
<keyword evidence="2" id="KW-1185">Reference proteome</keyword>
<sequence>TVRHRVCFLFCTEPVVSNLVTRSWIVDLEGGNCPEKFRINSSRTRRADSNSALRQMLYFDLSLISLNIVYRRNFIS</sequence>
<accession>A0AAD8A1A9</accession>
<reference evidence="1" key="1">
    <citation type="journal article" date="2023" name="IScience">
        <title>Live-bearing cockroach genome reveals convergent evolutionary mechanisms linked to viviparity in insects and beyond.</title>
        <authorList>
            <person name="Fouks B."/>
            <person name="Harrison M.C."/>
            <person name="Mikhailova A.A."/>
            <person name="Marchal E."/>
            <person name="English S."/>
            <person name="Carruthers M."/>
            <person name="Jennings E.C."/>
            <person name="Chiamaka E.L."/>
            <person name="Frigard R.A."/>
            <person name="Pippel M."/>
            <person name="Attardo G.M."/>
            <person name="Benoit J.B."/>
            <person name="Bornberg-Bauer E."/>
            <person name="Tobe S.S."/>
        </authorList>
    </citation>
    <scope>NUCLEOTIDE SEQUENCE</scope>
    <source>
        <strain evidence="1">Stay&amp;Tobe</strain>
    </source>
</reference>
<name>A0AAD8A1A9_DIPPU</name>